<evidence type="ECO:0000313" key="1">
    <source>
        <dbReference type="EMBL" id="ASD26699.1"/>
    </source>
</evidence>
<organism evidence="1 2">
    <name type="scientific">Brevundimonas diminuta</name>
    <name type="common">Pseudomonas diminuta</name>
    <dbReference type="NCBI Taxonomy" id="293"/>
    <lineage>
        <taxon>Bacteria</taxon>
        <taxon>Pseudomonadati</taxon>
        <taxon>Pseudomonadota</taxon>
        <taxon>Alphaproteobacteria</taxon>
        <taxon>Caulobacterales</taxon>
        <taxon>Caulobacteraceae</taxon>
        <taxon>Brevundimonas</taxon>
    </lineage>
</organism>
<proteinExistence type="predicted"/>
<accession>A0A1Z3LX42</accession>
<evidence type="ECO:0000313" key="2">
    <source>
        <dbReference type="Proteomes" id="UP000197024"/>
    </source>
</evidence>
<gene>
    <name evidence="1" type="ORF">CD943_07225</name>
</gene>
<dbReference type="Proteomes" id="UP000197024">
    <property type="component" value="Chromosome"/>
</dbReference>
<name>A0A1Z3LX42_BREDI</name>
<reference evidence="1 2" key="1">
    <citation type="submission" date="2017-06" db="EMBL/GenBank/DDBJ databases">
        <title>Biodegradation of gentamicin by bacterial consortia AMQD4 in synthetic medium and raw gentamicin sewage.</title>
        <authorList>
            <person name="Chang H."/>
            <person name="Feng Y."/>
            <person name="Li Z."/>
            <person name="Xue J."/>
            <person name="Cheng D."/>
        </authorList>
    </citation>
    <scope>NUCLEOTIDE SEQUENCE [LARGE SCALE GENOMIC DNA]</scope>
    <source>
        <strain evidence="1 2">BZC3</strain>
    </source>
</reference>
<reference evidence="1 2" key="2">
    <citation type="submission" date="2017-06" db="EMBL/GenBank/DDBJ databases">
        <authorList>
            <person name="Kim H.J."/>
            <person name="Triplett B.A."/>
        </authorList>
    </citation>
    <scope>NUCLEOTIDE SEQUENCE [LARGE SCALE GENOMIC DNA]</scope>
    <source>
        <strain evidence="1 2">BZC3</strain>
    </source>
</reference>
<protein>
    <submittedName>
        <fullName evidence="1">Uncharacterized protein</fullName>
    </submittedName>
</protein>
<dbReference type="AlphaFoldDB" id="A0A1Z3LX42"/>
<dbReference type="EMBL" id="CP021995">
    <property type="protein sequence ID" value="ASD26699.1"/>
    <property type="molecule type" value="Genomic_DNA"/>
</dbReference>
<sequence>MLERVVAVRDLGTELEFDLPRDATAEERARVWQYPARVLQPSTGIMQLLNGSELEGRVDRWLASAGLTREMCGRWIFTWNAFRIECDPNSVIVDLEAINLLAVDLHEGAMYRHPEALGSAPLSRTSDRAGGSTYSVKLDVDVDAVRRSRAESDVAVGEILQQPVTLENALQERSEETVTGTVEITFDVDAKGNPTRRTVVTTLETVKPDGVLETDRRTVTVERRPL</sequence>